<reference evidence="2" key="3">
    <citation type="submission" date="2023-05" db="EMBL/GenBank/DDBJ databases">
        <authorList>
            <person name="Smith C.H."/>
        </authorList>
    </citation>
    <scope>NUCLEOTIDE SEQUENCE</scope>
    <source>
        <strain evidence="2">CHS0354</strain>
        <tissue evidence="2">Mantle</tissue>
    </source>
</reference>
<evidence type="ECO:0000313" key="2">
    <source>
        <dbReference type="EMBL" id="KAK3584159.1"/>
    </source>
</evidence>
<sequence length="1267" mass="150339">MTKLIIVAIILYMLYRYAVSKKKIVTRQYRTKEHRLDPVTARRFSCFLSKDTPTGCLLRHNRLYGESFKNKIPPALCADCKCEYLNFKGKDFSDFSNERTDDTLTKTDIGELNQEEFKYYYNSLLAKREDLDAEQSAHYRERLERLYATDELKSRQRKLSPEFQDLLSSMECYNIVPSMKPLRSINDEGIQNIESSALYTTEFARLISSTSEYNVAVLFFPKIFISGFMLPLLQYLISRKIKIFICGLDNESHQRMFIQPGKNINEMPNISEIGEGIYEGLLDKVRKIQAFNTVYRNVLWTDLLPPDLVSDLNNSITEWTERGFVDIKETKNKYPDALFLNIHILSIIITRYRIPIGELHKMLTGELNTNKRNISRILAFIFFNIKREMLAPIFTGLPEIIYNESSAHINLTDFFFEVLKQIEVQVHRDRVMAEFIKNLTVFFIKTRIKVDPAVARRLKDNILPPLTEHEMKERQEIRSFIVNFGMLVPNQNNYYNKTLSLEDTKNIIRQIIFLIKRYGADYGSNMREFIQNAKIPFFRSRVFIKIVNFLNENPIYWQPEGFKRIVLNIHFDYQEMEHLFNFFRETYIVDHLYFSSVSNKFEKMLKESENSNLYRLFHAHHQKKIKIISEFEYIFIHERELSAAEKFLTVLGKYQLGIKFIKNDKEQFTSESFYKIPTEYNKIWQYPVSKISIEKKALPNIIEAHNLFIEKTVIKIFKEITGGDIGQVYAEFGKNTFNIIYEKVLTEMFCVIGYSQFYEILKKRLYISERQLEEYGYVRNMAHPEDYIYYNDFYIASDKENSEDIIYQQFNTLISNVVKHYHAEMTDITSSVNKSFIDKSERESLLKIIESLKQFERNALNEFRENNIFSQFLLDFLDIFCEELQTLFKRRNNNNIVICINEKYQFLRYFTKDVVKDLNGQIMRFYFCYNTKQNDDKISQHFLELLDKLIISEYKYDFERLLTVYKHIIRINKYVCSMQKLAGLLLTYEIVSQIHTDIKPINFNIQDLGFAEIDAVQKMLICTPESLAKIRISDLVKQNSELQRVHESFSSFNEGLNIYTRIFEEIEEIQTLATIFNSDFSMIPNIKFAPEALKLIRFKVKQISDILNTDFDQLTPREIEGLDRLCYEIWNNYLEVIKIENELNSVHRFWDIGYKQLRARLGETQIEKLVVFFKNGFDAIKNKKKLNNYLSYRILSSMLLKDKLNKKDYFFLVPVRGLKTVNIDIIKNLRKLKGLNVPIYVDRKESLGFQEDLYGYIPPHHFVDLTR</sequence>
<reference evidence="2" key="2">
    <citation type="journal article" date="2021" name="Genome Biol. Evol.">
        <title>Developing a high-quality reference genome for a parasitic bivalve with doubly uniparental inheritance (Bivalvia: Unionida).</title>
        <authorList>
            <person name="Smith C.H."/>
        </authorList>
    </citation>
    <scope>NUCLEOTIDE SEQUENCE</scope>
    <source>
        <strain evidence="2">CHS0354</strain>
        <tissue evidence="2">Mantle</tissue>
    </source>
</reference>
<accession>A0AAE0VN98</accession>
<reference evidence="2" key="1">
    <citation type="journal article" date="2021" name="Genome Biol. Evol.">
        <title>A High-Quality Reference Genome for a Parasitic Bivalve with Doubly Uniparental Inheritance (Bivalvia: Unionida).</title>
        <authorList>
            <person name="Smith C.H."/>
        </authorList>
    </citation>
    <scope>NUCLEOTIDE SEQUENCE</scope>
    <source>
        <strain evidence="2">CHS0354</strain>
    </source>
</reference>
<gene>
    <name evidence="2" type="ORF">CHS0354_035239</name>
</gene>
<dbReference type="AlphaFoldDB" id="A0AAE0VN98"/>
<feature type="transmembrane region" description="Helical" evidence="1">
    <location>
        <begin position="213"/>
        <end position="233"/>
    </location>
</feature>
<protein>
    <submittedName>
        <fullName evidence="2">Uncharacterized protein</fullName>
    </submittedName>
</protein>
<name>A0AAE0VN98_9BIVA</name>
<keyword evidence="1" id="KW-0472">Membrane</keyword>
<organism evidence="2 3">
    <name type="scientific">Potamilus streckersoni</name>
    <dbReference type="NCBI Taxonomy" id="2493646"/>
    <lineage>
        <taxon>Eukaryota</taxon>
        <taxon>Metazoa</taxon>
        <taxon>Spiralia</taxon>
        <taxon>Lophotrochozoa</taxon>
        <taxon>Mollusca</taxon>
        <taxon>Bivalvia</taxon>
        <taxon>Autobranchia</taxon>
        <taxon>Heteroconchia</taxon>
        <taxon>Palaeoheterodonta</taxon>
        <taxon>Unionida</taxon>
        <taxon>Unionoidea</taxon>
        <taxon>Unionidae</taxon>
        <taxon>Ambleminae</taxon>
        <taxon>Lampsilini</taxon>
        <taxon>Potamilus</taxon>
    </lineage>
</organism>
<proteinExistence type="predicted"/>
<dbReference type="EMBL" id="JAEAOA010002069">
    <property type="protein sequence ID" value="KAK3584159.1"/>
    <property type="molecule type" value="Genomic_DNA"/>
</dbReference>
<keyword evidence="1" id="KW-1133">Transmembrane helix</keyword>
<comment type="caution">
    <text evidence="2">The sequence shown here is derived from an EMBL/GenBank/DDBJ whole genome shotgun (WGS) entry which is preliminary data.</text>
</comment>
<dbReference type="Proteomes" id="UP001195483">
    <property type="component" value="Unassembled WGS sequence"/>
</dbReference>
<keyword evidence="3" id="KW-1185">Reference proteome</keyword>
<evidence type="ECO:0000313" key="3">
    <source>
        <dbReference type="Proteomes" id="UP001195483"/>
    </source>
</evidence>
<evidence type="ECO:0000256" key="1">
    <source>
        <dbReference type="SAM" id="Phobius"/>
    </source>
</evidence>
<keyword evidence="1" id="KW-0812">Transmembrane</keyword>